<dbReference type="InterPro" id="IPR045601">
    <property type="entry name" value="DUF6455"/>
</dbReference>
<dbReference type="EMBL" id="CXST01000002">
    <property type="protein sequence ID" value="CTQ45651.1"/>
    <property type="molecule type" value="Genomic_DNA"/>
</dbReference>
<evidence type="ECO:0000259" key="1">
    <source>
        <dbReference type="Pfam" id="PF20056"/>
    </source>
</evidence>
<reference evidence="3" key="1">
    <citation type="submission" date="2015-07" db="EMBL/GenBank/DDBJ databases">
        <authorList>
            <person name="Rodrigo-Torres Lidia"/>
            <person name="Arahal R.David."/>
        </authorList>
    </citation>
    <scope>NUCLEOTIDE SEQUENCE [LARGE SCALE GENOMIC DNA]</scope>
    <source>
        <strain evidence="3">CECT 4801</strain>
    </source>
</reference>
<evidence type="ECO:0000313" key="3">
    <source>
        <dbReference type="Proteomes" id="UP000048926"/>
    </source>
</evidence>
<accession>A0A0M6Y9H7</accession>
<evidence type="ECO:0000313" key="2">
    <source>
        <dbReference type="EMBL" id="CTQ45651.1"/>
    </source>
</evidence>
<name>A0A0M6Y9H7_9HYPH</name>
<feature type="domain" description="DUF6455" evidence="1">
    <location>
        <begin position="1"/>
        <end position="79"/>
    </location>
</feature>
<sequence length="83" mass="9175">MNWMDRLNERAELMGRMLDTIGAMNHVPTGVHTGAALRSAAYRCINCSETEACRAWLESHPDGADEALPNCPNAPLFNSWIDS</sequence>
<gene>
    <name evidence="2" type="ORF">LAL4801_04105</name>
</gene>
<protein>
    <recommendedName>
        <fullName evidence="1">DUF6455 domain-containing protein</fullName>
    </recommendedName>
</protein>
<dbReference type="Pfam" id="PF20056">
    <property type="entry name" value="DUF6455"/>
    <property type="match status" value="1"/>
</dbReference>
<organism evidence="2 3">
    <name type="scientific">Roseibium aggregatum</name>
    <dbReference type="NCBI Taxonomy" id="187304"/>
    <lineage>
        <taxon>Bacteria</taxon>
        <taxon>Pseudomonadati</taxon>
        <taxon>Pseudomonadota</taxon>
        <taxon>Alphaproteobacteria</taxon>
        <taxon>Hyphomicrobiales</taxon>
        <taxon>Stappiaceae</taxon>
        <taxon>Roseibium</taxon>
    </lineage>
</organism>
<keyword evidence="3" id="KW-1185">Reference proteome</keyword>
<dbReference type="Proteomes" id="UP000048926">
    <property type="component" value="Unassembled WGS sequence"/>
</dbReference>
<proteinExistence type="predicted"/>
<dbReference type="AlphaFoldDB" id="A0A0M6Y9H7"/>